<evidence type="ECO:0000313" key="2">
    <source>
        <dbReference type="Proteomes" id="UP000502831"/>
    </source>
</evidence>
<protein>
    <submittedName>
        <fullName evidence="1">Uncharacterized protein</fullName>
    </submittedName>
</protein>
<evidence type="ECO:0000313" key="1">
    <source>
        <dbReference type="EMBL" id="QIR74818.1"/>
    </source>
</evidence>
<accession>A0A6G9VPG7</accession>
<dbReference type="Proteomes" id="UP000502831">
    <property type="component" value="Chromosome"/>
</dbReference>
<dbReference type="AlphaFoldDB" id="A0A6G9VPG7"/>
<proteinExistence type="predicted"/>
<name>A0A6G9VPG7_9BACT</name>
<dbReference type="EMBL" id="CP039734">
    <property type="protein sequence ID" value="QIR74818.1"/>
    <property type="molecule type" value="Genomic_DNA"/>
</dbReference>
<dbReference type="RefSeq" id="WP_088437377.1">
    <property type="nucleotide sequence ID" value="NZ_CP021979.1"/>
</dbReference>
<reference evidence="1 2" key="1">
    <citation type="journal article" date="2017" name="Environ. Sci. Technol.">
        <title>Organohalide Respiration with Chlorinated Ethenes under Low pH Conditions.</title>
        <authorList>
            <person name="Yang Y."/>
            <person name="Capiro N.L."/>
            <person name="Marcet T.F."/>
            <person name="Yan J."/>
            <person name="Pennell K.D."/>
            <person name="Loffler F.E."/>
        </authorList>
    </citation>
    <scope>NUCLEOTIDE SEQUENCE [LARGE SCALE GENOMIC DNA]</scope>
    <source>
        <strain evidence="1 2">ACSDCE</strain>
    </source>
</reference>
<gene>
    <name evidence="1" type="ORF">FA584_00725</name>
</gene>
<sequence length="103" mass="12053">MKKILLLIGLLTSMYAMPPCEYETEQVCMYLYKSPMSAEVNVINMTQKRVVVQAEARLDKVYRKIDNLVLEPNQTMTLIKTRYNNSSTKPSYISRKFAFKYIN</sequence>
<organism evidence="1 2">
    <name type="scientific">Sulfurospirillum diekertiae</name>
    <dbReference type="NCBI Taxonomy" id="1854492"/>
    <lineage>
        <taxon>Bacteria</taxon>
        <taxon>Pseudomonadati</taxon>
        <taxon>Campylobacterota</taxon>
        <taxon>Epsilonproteobacteria</taxon>
        <taxon>Campylobacterales</taxon>
        <taxon>Sulfurospirillaceae</taxon>
        <taxon>Sulfurospirillum</taxon>
    </lineage>
</organism>